<dbReference type="OrthoDB" id="9780302at2"/>
<accession>A0A1S1MZ14</accession>
<dbReference type="RefSeq" id="WP_070984512.1">
    <property type="nucleotide sequence ID" value="NZ_MKJU01000025.1"/>
</dbReference>
<comment type="subcellular location">
    <subcellularLocation>
        <location evidence="1 11">Bacterial flagellum basal body</location>
    </subcellularLocation>
    <subcellularLocation>
        <location evidence="2 11">Cell inner membrane</location>
        <topology evidence="2 11">Peripheral membrane protein</topology>
        <orientation evidence="2 11">Cytoplasmic side</orientation>
    </subcellularLocation>
</comment>
<evidence type="ECO:0000256" key="8">
    <source>
        <dbReference type="ARBA" id="ARBA00023136"/>
    </source>
</evidence>
<sequence>MTDEQKQLPAAYDVNKLDGVDKAAILLLSLSEEDAAQILKHLEPKQVQRVGMAMAALDDLSQAKISAVHNLFIEQIQSFSTIGFQSEDFIKKALTAALGEDKAASLIDQIVMGSGAKGLDSLKWMDSKQVANIIRNEHPQIQTIVLSYLEPEQSAEILSQFPEKVRLDLTMRIANLEEVQPAALQELNEIMEKQFAGQAGAQAAKMGGLKAAADIMNYLDTNIEGQLMDSIREHDEEMSQQIQDLMFVFENLLDVDDRGIQTILREVQQDVLMKAIKGTDDALKEKILSNMSKRAAEMLADDLEAMPPVRISEVEAAQKEILSTARRLADSGEIMLGGGGGEEFL</sequence>
<evidence type="ECO:0000256" key="5">
    <source>
        <dbReference type="ARBA" id="ARBA00022475"/>
    </source>
</evidence>
<keyword evidence="7 11" id="KW-0283">Flagellar rotation</keyword>
<keyword evidence="15" id="KW-0969">Cilium</keyword>
<keyword evidence="5 11" id="KW-1003">Cell membrane</keyword>
<keyword evidence="15" id="KW-0966">Cell projection</keyword>
<dbReference type="InterPro" id="IPR023087">
    <property type="entry name" value="Flg_Motor_Flig_C"/>
</dbReference>
<evidence type="ECO:0000256" key="4">
    <source>
        <dbReference type="ARBA" id="ARBA00021870"/>
    </source>
</evidence>
<dbReference type="STRING" id="1859457.BET10_09140"/>
<evidence type="ECO:0000256" key="10">
    <source>
        <dbReference type="ARBA" id="ARBA00025598"/>
    </source>
</evidence>
<keyword evidence="6 11" id="KW-0145">Chemotaxis</keyword>
<dbReference type="GO" id="GO:0006935">
    <property type="term" value="P:chemotaxis"/>
    <property type="evidence" value="ECO:0007669"/>
    <property type="project" value="UniProtKB-KW"/>
</dbReference>
<dbReference type="Pfam" id="PF14842">
    <property type="entry name" value="FliG_N"/>
    <property type="match status" value="1"/>
</dbReference>
<comment type="similarity">
    <text evidence="3 11">Belongs to the FliG family.</text>
</comment>
<dbReference type="EMBL" id="MKJU01000025">
    <property type="protein sequence ID" value="OHU91026.1"/>
    <property type="molecule type" value="Genomic_DNA"/>
</dbReference>
<keyword evidence="8 11" id="KW-0472">Membrane</keyword>
<dbReference type="PIRSF" id="PIRSF003161">
    <property type="entry name" value="FliG"/>
    <property type="match status" value="1"/>
</dbReference>
<comment type="function">
    <text evidence="10 11">FliG is one of three proteins (FliG, FliN, FliM) that forms the rotor-mounted switch complex (C ring), located at the base of the basal body. This complex interacts with the CheY and CheZ chemotaxis proteins, in addition to contacting components of the motor that determine the direction of flagellar rotation.</text>
</comment>
<dbReference type="Pfam" id="PF01706">
    <property type="entry name" value="FliG_C"/>
    <property type="match status" value="1"/>
</dbReference>
<evidence type="ECO:0000313" key="15">
    <source>
        <dbReference type="EMBL" id="OHU91026.1"/>
    </source>
</evidence>
<protein>
    <recommendedName>
        <fullName evidence="4 11">Flagellar motor switch protein FliG</fullName>
    </recommendedName>
</protein>
<dbReference type="Proteomes" id="UP000179786">
    <property type="component" value="Unassembled WGS sequence"/>
</dbReference>
<dbReference type="AlphaFoldDB" id="A0A1S1MZ14"/>
<keyword evidence="16" id="KW-1185">Reference proteome</keyword>
<dbReference type="NCBIfam" id="TIGR00207">
    <property type="entry name" value="fliG"/>
    <property type="match status" value="1"/>
</dbReference>
<evidence type="ECO:0000256" key="1">
    <source>
        <dbReference type="ARBA" id="ARBA00004117"/>
    </source>
</evidence>
<dbReference type="GO" id="GO:0003774">
    <property type="term" value="F:cytoskeletal motor activity"/>
    <property type="evidence" value="ECO:0007669"/>
    <property type="project" value="InterPro"/>
</dbReference>
<feature type="domain" description="Flagellar motor switch protein FliG C-terminal" evidence="12">
    <location>
        <begin position="229"/>
        <end position="336"/>
    </location>
</feature>
<evidence type="ECO:0000256" key="9">
    <source>
        <dbReference type="ARBA" id="ARBA00023143"/>
    </source>
</evidence>
<comment type="caution">
    <text evidence="15">The sequence shown here is derived from an EMBL/GenBank/DDBJ whole genome shotgun (WGS) entry which is preliminary data.</text>
</comment>
<dbReference type="PANTHER" id="PTHR30534:SF0">
    <property type="entry name" value="FLAGELLAR MOTOR SWITCH PROTEIN FLIG"/>
    <property type="match status" value="1"/>
</dbReference>
<feature type="domain" description="Flagellar motor switch protein FliG N-terminal" evidence="14">
    <location>
        <begin position="16"/>
        <end position="117"/>
    </location>
</feature>
<evidence type="ECO:0000256" key="3">
    <source>
        <dbReference type="ARBA" id="ARBA00010299"/>
    </source>
</evidence>
<dbReference type="Pfam" id="PF14841">
    <property type="entry name" value="FliG_M"/>
    <property type="match status" value="1"/>
</dbReference>
<dbReference type="Gene3D" id="1.10.220.30">
    <property type="match status" value="3"/>
</dbReference>
<evidence type="ECO:0000256" key="6">
    <source>
        <dbReference type="ARBA" id="ARBA00022500"/>
    </source>
</evidence>
<dbReference type="InterPro" id="IPR011002">
    <property type="entry name" value="FliG_a-hlx"/>
</dbReference>
<dbReference type="GO" id="GO:0009425">
    <property type="term" value="C:bacterial-type flagellum basal body"/>
    <property type="evidence" value="ECO:0007669"/>
    <property type="project" value="UniProtKB-SubCell"/>
</dbReference>
<dbReference type="SUPFAM" id="SSF48029">
    <property type="entry name" value="FliG"/>
    <property type="match status" value="2"/>
</dbReference>
<organism evidence="15 16">
    <name type="scientific">Pseudoalteromonas amylolytica</name>
    <dbReference type="NCBI Taxonomy" id="1859457"/>
    <lineage>
        <taxon>Bacteria</taxon>
        <taxon>Pseudomonadati</taxon>
        <taxon>Pseudomonadota</taxon>
        <taxon>Gammaproteobacteria</taxon>
        <taxon>Alteromonadales</taxon>
        <taxon>Pseudoalteromonadaceae</taxon>
        <taxon>Pseudoalteromonas</taxon>
    </lineage>
</organism>
<gene>
    <name evidence="15" type="ORF">BET10_09140</name>
</gene>
<proteinExistence type="inferred from homology"/>
<keyword evidence="9 11" id="KW-0975">Bacterial flagellum</keyword>
<dbReference type="GO" id="GO:0005886">
    <property type="term" value="C:plasma membrane"/>
    <property type="evidence" value="ECO:0007669"/>
    <property type="project" value="UniProtKB-SubCell"/>
</dbReference>
<dbReference type="FunFam" id="1.10.220.30:FF:000001">
    <property type="entry name" value="Flagellar motor switch protein FliG"/>
    <property type="match status" value="1"/>
</dbReference>
<evidence type="ECO:0000256" key="2">
    <source>
        <dbReference type="ARBA" id="ARBA00004515"/>
    </source>
</evidence>
<dbReference type="InterPro" id="IPR000090">
    <property type="entry name" value="Flg_Motor_Flig"/>
</dbReference>
<evidence type="ECO:0000256" key="11">
    <source>
        <dbReference type="PIRNR" id="PIRNR003161"/>
    </source>
</evidence>
<evidence type="ECO:0000259" key="12">
    <source>
        <dbReference type="Pfam" id="PF01706"/>
    </source>
</evidence>
<dbReference type="InterPro" id="IPR028263">
    <property type="entry name" value="FliG_N"/>
</dbReference>
<dbReference type="GO" id="GO:0071973">
    <property type="term" value="P:bacterial-type flagellum-dependent cell motility"/>
    <property type="evidence" value="ECO:0007669"/>
    <property type="project" value="InterPro"/>
</dbReference>
<evidence type="ECO:0000259" key="14">
    <source>
        <dbReference type="Pfam" id="PF14842"/>
    </source>
</evidence>
<feature type="domain" description="Flagellar motor switch protein FliG middle" evidence="13">
    <location>
        <begin position="128"/>
        <end position="199"/>
    </location>
</feature>
<keyword evidence="15" id="KW-0282">Flagellum</keyword>
<keyword evidence="11" id="KW-0997">Cell inner membrane</keyword>
<evidence type="ECO:0000256" key="7">
    <source>
        <dbReference type="ARBA" id="ARBA00022779"/>
    </source>
</evidence>
<evidence type="ECO:0000313" key="16">
    <source>
        <dbReference type="Proteomes" id="UP000179786"/>
    </source>
</evidence>
<name>A0A1S1MZ14_9GAMM</name>
<dbReference type="FunFam" id="1.10.220.30:FF:000004">
    <property type="entry name" value="Flagellar motor switch protein FliG"/>
    <property type="match status" value="1"/>
</dbReference>
<dbReference type="PRINTS" id="PR00954">
    <property type="entry name" value="FLGMOTORFLIG"/>
</dbReference>
<dbReference type="InterPro" id="IPR032779">
    <property type="entry name" value="FliG_M"/>
</dbReference>
<evidence type="ECO:0000259" key="13">
    <source>
        <dbReference type="Pfam" id="PF14841"/>
    </source>
</evidence>
<dbReference type="PANTHER" id="PTHR30534">
    <property type="entry name" value="FLAGELLAR MOTOR SWITCH PROTEIN FLIG"/>
    <property type="match status" value="1"/>
</dbReference>
<reference evidence="15 16" key="1">
    <citation type="submission" date="2016-09" db="EMBL/GenBank/DDBJ databases">
        <title>Pseudoalteromonas amylolytica sp. nov., isolated from the surface seawater.</title>
        <authorList>
            <person name="Wu Y.-H."/>
            <person name="Cheng H."/>
            <person name="Jin X.-B."/>
            <person name="Wang C.-S."/>
            <person name="Xu X.-W."/>
        </authorList>
    </citation>
    <scope>NUCLEOTIDE SEQUENCE [LARGE SCALE GENOMIC DNA]</scope>
    <source>
        <strain evidence="15 16">JW1</strain>
    </source>
</reference>